<gene>
    <name evidence="4" type="ORF">BSOLF_0131</name>
</gene>
<proteinExistence type="inferred from homology"/>
<dbReference type="GO" id="GO:0009847">
    <property type="term" value="P:spore germination"/>
    <property type="evidence" value="ECO:0007669"/>
    <property type="project" value="InterPro"/>
</dbReference>
<dbReference type="InterPro" id="IPR004995">
    <property type="entry name" value="Spore_Ger"/>
</dbReference>
<evidence type="ECO:0000256" key="1">
    <source>
        <dbReference type="ARBA" id="ARBA00005278"/>
    </source>
</evidence>
<sequence length="466" mass="51580">MQAKEDARHPSGDPRLLACKDRLKSAEDLVYQVFERGFSENEAENGPALTRVEVLYLKTIADENKVMRLFVRPFYEADPKTYKAYLEALPIQTPYQDEKQAVDQLLNGSALVIYGELARLYDVRLALDIGIQPAEVESVIQGPQNALSENLLVNINLLRFRYRVSDLVVKLTELGSQSHTNVAIVYQKSTLRENVLTALQQKLDDGSLEALFAAGQLERYFNGNKWTLFPTFMITDRPDRIIYELNRGKVALIIDGSQFALIAPAYFFDFYSAMDDLYHPTWVRVFFLTMRFTALIVTLITPALYVALTSFNPGVFRAQLTLSIAGSRAAVPFSAFFEVLFMMIVVELILEASIRLPKSISAAATTVGGLILGQATTAAGLVSDIMLIVVATVAISSFVVPINSMLYAVRIMRYPILFASAGFGLVGLGVALVGLIFYLASLDSFGEPYFYLPFSKGNVSKTQGGA</sequence>
<evidence type="ECO:0000256" key="3">
    <source>
        <dbReference type="SAM" id="Phobius"/>
    </source>
</evidence>
<dbReference type="PANTHER" id="PTHR22550:SF5">
    <property type="entry name" value="LEUCINE ZIPPER PROTEIN 4"/>
    <property type="match status" value="1"/>
</dbReference>
<keyword evidence="2 3" id="KW-0472">Membrane</keyword>
<protein>
    <submittedName>
        <fullName evidence="4">Spore germination protein GerKA</fullName>
    </submittedName>
</protein>
<comment type="similarity">
    <text evidence="1">Belongs to the GerABKA family.</text>
</comment>
<name>A0A2R6Y1D4_9BACL</name>
<organism evidence="4 5">
    <name type="scientific">Candidatus Carbonibacillus altaicus</name>
    <dbReference type="NCBI Taxonomy" id="2163959"/>
    <lineage>
        <taxon>Bacteria</taxon>
        <taxon>Bacillati</taxon>
        <taxon>Bacillota</taxon>
        <taxon>Bacilli</taxon>
        <taxon>Bacillales</taxon>
        <taxon>Candidatus Carbonibacillus</taxon>
    </lineage>
</organism>
<dbReference type="InterPro" id="IPR050768">
    <property type="entry name" value="UPF0353/GerABKA_families"/>
</dbReference>
<feature type="transmembrane region" description="Helical" evidence="3">
    <location>
        <begin position="329"/>
        <end position="350"/>
    </location>
</feature>
<evidence type="ECO:0000313" key="4">
    <source>
        <dbReference type="EMBL" id="PTQ56496.1"/>
    </source>
</evidence>
<dbReference type="PIRSF" id="PIRSF005690">
    <property type="entry name" value="GerBA"/>
    <property type="match status" value="1"/>
</dbReference>
<feature type="transmembrane region" description="Helical" evidence="3">
    <location>
        <begin position="288"/>
        <end position="308"/>
    </location>
</feature>
<dbReference type="Proteomes" id="UP000244338">
    <property type="component" value="Unassembled WGS sequence"/>
</dbReference>
<dbReference type="AlphaFoldDB" id="A0A2R6Y1D4"/>
<comment type="caution">
    <text evidence="4">The sequence shown here is derived from an EMBL/GenBank/DDBJ whole genome shotgun (WGS) entry which is preliminary data.</text>
</comment>
<keyword evidence="3" id="KW-0812">Transmembrane</keyword>
<evidence type="ECO:0000313" key="5">
    <source>
        <dbReference type="Proteomes" id="UP000244338"/>
    </source>
</evidence>
<keyword evidence="3" id="KW-1133">Transmembrane helix</keyword>
<feature type="transmembrane region" description="Helical" evidence="3">
    <location>
        <begin position="385"/>
        <end position="409"/>
    </location>
</feature>
<dbReference type="PANTHER" id="PTHR22550">
    <property type="entry name" value="SPORE GERMINATION PROTEIN"/>
    <property type="match status" value="1"/>
</dbReference>
<dbReference type="EMBL" id="PEBX01000026">
    <property type="protein sequence ID" value="PTQ56496.1"/>
    <property type="molecule type" value="Genomic_DNA"/>
</dbReference>
<evidence type="ECO:0000256" key="2">
    <source>
        <dbReference type="ARBA" id="ARBA00023136"/>
    </source>
</evidence>
<accession>A0A2R6Y1D4</accession>
<reference evidence="5" key="1">
    <citation type="journal article" date="2018" name="Sci. Rep.">
        <title>Lignite coal burning seam in the remote Altai Mountains harbors a hydrogen-driven thermophilic microbial community.</title>
        <authorList>
            <person name="Kadnikov V.V."/>
            <person name="Mardanov A.V."/>
            <person name="Ivasenko D.A."/>
            <person name="Antsiferov D.V."/>
            <person name="Beletsky A.V."/>
            <person name="Karnachuk O.V."/>
            <person name="Ravin N.V."/>
        </authorList>
    </citation>
    <scope>NUCLEOTIDE SEQUENCE [LARGE SCALE GENOMIC DNA]</scope>
</reference>
<dbReference type="GO" id="GO:0016020">
    <property type="term" value="C:membrane"/>
    <property type="evidence" value="ECO:0007669"/>
    <property type="project" value="InterPro"/>
</dbReference>
<feature type="transmembrane region" description="Helical" evidence="3">
    <location>
        <begin position="416"/>
        <end position="440"/>
    </location>
</feature>
<dbReference type="Pfam" id="PF03323">
    <property type="entry name" value="GerA"/>
    <property type="match status" value="1"/>
</dbReference>